<feature type="domain" description="BD-FAE-like" evidence="2">
    <location>
        <begin position="76"/>
        <end position="184"/>
    </location>
</feature>
<dbReference type="EMBL" id="JARJCN010000016">
    <property type="protein sequence ID" value="KAJ7093318.1"/>
    <property type="molecule type" value="Genomic_DNA"/>
</dbReference>
<dbReference type="AlphaFoldDB" id="A0AAD6UCG5"/>
<proteinExistence type="predicted"/>
<dbReference type="Gene3D" id="3.40.50.1820">
    <property type="entry name" value="alpha/beta hydrolase"/>
    <property type="match status" value="1"/>
</dbReference>
<name>A0AAD6UCG5_9AGAR</name>
<dbReference type="GO" id="GO:0016787">
    <property type="term" value="F:hydrolase activity"/>
    <property type="evidence" value="ECO:0007669"/>
    <property type="project" value="UniProtKB-KW"/>
</dbReference>
<dbReference type="Pfam" id="PF20434">
    <property type="entry name" value="BD-FAE"/>
    <property type="match status" value="1"/>
</dbReference>
<keyword evidence="4" id="KW-1185">Reference proteome</keyword>
<evidence type="ECO:0000313" key="4">
    <source>
        <dbReference type="Proteomes" id="UP001222325"/>
    </source>
</evidence>
<sequence>MLSGKRRLPVLTHHLPPPYLHCALTMDAVANMRETEIKEILGPTISAFVPLLEPLRTEIESARKTFRYGDTDRHQLDVYYPPAATDGAKHPVLFFVYGGGFVNGARTFPAPTDLGYGNVGLYFAKQGFVTVIPDYRLAPATTFPGPAEDVRAALAWAVAHPADLGDSADLERVFLMGHSAGGVHAFTVPYHPPSRTPVPGLPLRGVVLVSVPFHFDFPGMGSTGDVYYGSPGGTAAHSPLALLKAAPEFVPPPLALVQGERDPPGFFVVAKDFNGALAEQGIVPTQIAAKGHNHISLTWALGTGQGEAWAEEVAKWMQGL</sequence>
<reference evidence="3" key="1">
    <citation type="submission" date="2023-03" db="EMBL/GenBank/DDBJ databases">
        <title>Massive genome expansion in bonnet fungi (Mycena s.s.) driven by repeated elements and novel gene families across ecological guilds.</title>
        <authorList>
            <consortium name="Lawrence Berkeley National Laboratory"/>
            <person name="Harder C.B."/>
            <person name="Miyauchi S."/>
            <person name="Viragh M."/>
            <person name="Kuo A."/>
            <person name="Thoen E."/>
            <person name="Andreopoulos B."/>
            <person name="Lu D."/>
            <person name="Skrede I."/>
            <person name="Drula E."/>
            <person name="Henrissat B."/>
            <person name="Morin E."/>
            <person name="Kohler A."/>
            <person name="Barry K."/>
            <person name="LaButti K."/>
            <person name="Morin E."/>
            <person name="Salamov A."/>
            <person name="Lipzen A."/>
            <person name="Mereny Z."/>
            <person name="Hegedus B."/>
            <person name="Baldrian P."/>
            <person name="Stursova M."/>
            <person name="Weitz H."/>
            <person name="Taylor A."/>
            <person name="Grigoriev I.V."/>
            <person name="Nagy L.G."/>
            <person name="Martin F."/>
            <person name="Kauserud H."/>
        </authorList>
    </citation>
    <scope>NUCLEOTIDE SEQUENCE</scope>
    <source>
        <strain evidence="3">CBHHK173m</strain>
    </source>
</reference>
<evidence type="ECO:0000313" key="3">
    <source>
        <dbReference type="EMBL" id="KAJ7093318.1"/>
    </source>
</evidence>
<evidence type="ECO:0000256" key="1">
    <source>
        <dbReference type="ARBA" id="ARBA00022801"/>
    </source>
</evidence>
<dbReference type="PANTHER" id="PTHR48081">
    <property type="entry name" value="AB HYDROLASE SUPERFAMILY PROTEIN C4A8.06C"/>
    <property type="match status" value="1"/>
</dbReference>
<organism evidence="3 4">
    <name type="scientific">Mycena belliarum</name>
    <dbReference type="NCBI Taxonomy" id="1033014"/>
    <lineage>
        <taxon>Eukaryota</taxon>
        <taxon>Fungi</taxon>
        <taxon>Dikarya</taxon>
        <taxon>Basidiomycota</taxon>
        <taxon>Agaricomycotina</taxon>
        <taxon>Agaricomycetes</taxon>
        <taxon>Agaricomycetidae</taxon>
        <taxon>Agaricales</taxon>
        <taxon>Marasmiineae</taxon>
        <taxon>Mycenaceae</taxon>
        <taxon>Mycena</taxon>
    </lineage>
</organism>
<dbReference type="InterPro" id="IPR050300">
    <property type="entry name" value="GDXG_lipolytic_enzyme"/>
</dbReference>
<dbReference type="SUPFAM" id="SSF53474">
    <property type="entry name" value="alpha/beta-Hydrolases"/>
    <property type="match status" value="1"/>
</dbReference>
<gene>
    <name evidence="3" type="ORF">B0H15DRAFT_832015</name>
</gene>
<dbReference type="InterPro" id="IPR049492">
    <property type="entry name" value="BD-FAE-like_dom"/>
</dbReference>
<accession>A0AAD6UCG5</accession>
<dbReference type="InterPro" id="IPR029058">
    <property type="entry name" value="AB_hydrolase_fold"/>
</dbReference>
<dbReference type="Proteomes" id="UP001222325">
    <property type="component" value="Unassembled WGS sequence"/>
</dbReference>
<protein>
    <submittedName>
        <fullName evidence="3">Alpha/Beta hydrolase protein</fullName>
    </submittedName>
</protein>
<keyword evidence="1 3" id="KW-0378">Hydrolase</keyword>
<evidence type="ECO:0000259" key="2">
    <source>
        <dbReference type="Pfam" id="PF20434"/>
    </source>
</evidence>
<comment type="caution">
    <text evidence="3">The sequence shown here is derived from an EMBL/GenBank/DDBJ whole genome shotgun (WGS) entry which is preliminary data.</text>
</comment>